<dbReference type="GeneID" id="1459740"/>
<evidence type="ECO:0000313" key="1">
    <source>
        <dbReference type="EMBL" id="HII73114.1"/>
    </source>
</evidence>
<dbReference type="Proteomes" id="UP000646844">
    <property type="component" value="Unassembled WGS sequence"/>
</dbReference>
<dbReference type="OMA" id="YCNALER"/>
<evidence type="ECO:0000313" key="2">
    <source>
        <dbReference type="Proteomes" id="UP000646844"/>
    </source>
</evidence>
<protein>
    <recommendedName>
        <fullName evidence="3">DUF3800 domain-containing protein</fullName>
    </recommendedName>
</protein>
<proteinExistence type="predicted"/>
<reference evidence="1" key="1">
    <citation type="journal article" date="2020" name="bioRxiv">
        <title>A rank-normalized archaeal taxonomy based on genome phylogeny resolves widespread incomplete and uneven classifications.</title>
        <authorList>
            <person name="Rinke C."/>
            <person name="Chuvochina M."/>
            <person name="Mussig A.J."/>
            <person name="Chaumeil P.-A."/>
            <person name="Waite D.W."/>
            <person name="Whitman W.B."/>
            <person name="Parks D.H."/>
            <person name="Hugenholtz P."/>
        </authorList>
    </citation>
    <scope>NUCLEOTIDE SEQUENCE</scope>
    <source>
        <strain evidence="1">UBA8838</strain>
    </source>
</reference>
<organism evidence="1 2">
    <name type="scientific">Sulfurisphaera tokodaii</name>
    <dbReference type="NCBI Taxonomy" id="111955"/>
    <lineage>
        <taxon>Archaea</taxon>
        <taxon>Thermoproteota</taxon>
        <taxon>Thermoprotei</taxon>
        <taxon>Sulfolobales</taxon>
        <taxon>Sulfolobaceae</taxon>
        <taxon>Sulfurisphaera</taxon>
    </lineage>
</organism>
<evidence type="ECO:0008006" key="3">
    <source>
        <dbReference type="Google" id="ProtNLM"/>
    </source>
</evidence>
<accession>A0A832WSA4</accession>
<sequence>MNNYYIFVDESYDNEVFVLGVVWVRSLKEVIRIKGNALKVLGKKDHNFHYSDDNEKIKSIFLTEILLSPVNYGIVLFKVPPKTCREYAKYYVSDIVRVLPLTKSLLNIYVKGLKYWISKSCNILAEAAALGIENENAVRLRLNFNKEERAGLEVADYIASTFRMCIRTRFEFCDELSSKVKFIYRV</sequence>
<dbReference type="AlphaFoldDB" id="A0A832WSA4"/>
<comment type="caution">
    <text evidence="1">The sequence shown here is derived from an EMBL/GenBank/DDBJ whole genome shotgun (WGS) entry which is preliminary data.</text>
</comment>
<dbReference type="EMBL" id="DUJO01000006">
    <property type="protein sequence ID" value="HII73114.1"/>
    <property type="molecule type" value="Genomic_DNA"/>
</dbReference>
<name>A0A832WSA4_9CREN</name>
<gene>
    <name evidence="1" type="ORF">HA332_01615</name>
</gene>
<dbReference type="RefSeq" id="WP_010979754.1">
    <property type="nucleotide sequence ID" value="NZ_BAABQO010000006.1"/>
</dbReference>